<keyword evidence="3" id="KW-0645">Protease</keyword>
<dbReference type="GO" id="GO:0006508">
    <property type="term" value="P:proteolysis"/>
    <property type="evidence" value="ECO:0007669"/>
    <property type="project" value="InterPro"/>
</dbReference>
<keyword evidence="3" id="KW-0121">Carboxypeptidase</keyword>
<dbReference type="RefSeq" id="WP_132001599.1">
    <property type="nucleotide sequence ID" value="NZ_JABUHM010000001.1"/>
</dbReference>
<dbReference type="Gene3D" id="3.40.710.10">
    <property type="entry name" value="DD-peptidase/beta-lactamase superfamily"/>
    <property type="match status" value="2"/>
</dbReference>
<comment type="caution">
    <text evidence="3">The sequence shown here is derived from an EMBL/GenBank/DDBJ whole genome shotgun (WGS) entry which is preliminary data.</text>
</comment>
<dbReference type="EMBL" id="SLVV01000002">
    <property type="protein sequence ID" value="TCN27102.1"/>
    <property type="molecule type" value="Genomic_DNA"/>
</dbReference>
<dbReference type="NCBIfam" id="TIGR00666">
    <property type="entry name" value="PBP4"/>
    <property type="match status" value="1"/>
</dbReference>
<dbReference type="Gene3D" id="3.50.80.20">
    <property type="entry name" value="D-Ala-D-Ala carboxypeptidase C, peptidase S13"/>
    <property type="match status" value="1"/>
</dbReference>
<keyword evidence="2" id="KW-0378">Hydrolase</keyword>
<sequence length="503" mass="54668">MIARWCPRKEVLVSLLITIVVLYLPAHQKFIVHAASDQTTLLERKTSLKANLDSILKDEALKGAVVGISIRSAETGEIFYSSNGDISLHPASNMKVLTAAAALEMLGPDYQFSTEVRTDGKIKGHVLYGNLFLSGKGDPTLTKTDLNSFAKELKAKGINQVKGNLISDDSWYDDVRLSQDLNWSDESNPTGAQISALTLSPDSDYDAGTVLLEITPASKAGKRADVKIIPSTDFVEIINKTRTGGPKEEENLLIERKHGTNQIKISGRIPLNAKALKSRVAVWEPSGYALDVFKHSLEENGIRLGKKIKMLNGVVPGNADLLAYKKSMPLKELFVPFMKLSNNGHGEVLAKEMGKFVSGEGTWEKGMQVIQKTVATFGVNETAILLRDGSGLSHKNLIPANELTQLLFAIQAKSWYPSFENSLPVAGEPGRLKGGTLRSRLTEAPVKGNVKAKTGSITGVSTLSGYITTQNGEKFIFAIMINNYLSPSVKSVEDQIVRALCTL</sequence>
<comment type="similarity">
    <text evidence="1">Belongs to the peptidase S13 family.</text>
</comment>
<organism evidence="3 4">
    <name type="scientific">Mesobacillus foraminis</name>
    <dbReference type="NCBI Taxonomy" id="279826"/>
    <lineage>
        <taxon>Bacteria</taxon>
        <taxon>Bacillati</taxon>
        <taxon>Bacillota</taxon>
        <taxon>Bacilli</taxon>
        <taxon>Bacillales</taxon>
        <taxon>Bacillaceae</taxon>
        <taxon>Mesobacillus</taxon>
    </lineage>
</organism>
<reference evidence="3 4" key="1">
    <citation type="journal article" date="2015" name="Stand. Genomic Sci.">
        <title>Genomic Encyclopedia of Bacterial and Archaeal Type Strains, Phase III: the genomes of soil and plant-associated and newly described type strains.</title>
        <authorList>
            <person name="Whitman W.B."/>
            <person name="Woyke T."/>
            <person name="Klenk H.P."/>
            <person name="Zhou Y."/>
            <person name="Lilburn T.G."/>
            <person name="Beck B.J."/>
            <person name="De Vos P."/>
            <person name="Vandamme P."/>
            <person name="Eisen J.A."/>
            <person name="Garrity G."/>
            <person name="Hugenholtz P."/>
            <person name="Kyrpides N.C."/>
        </authorList>
    </citation>
    <scope>NUCLEOTIDE SEQUENCE [LARGE SCALE GENOMIC DNA]</scope>
    <source>
        <strain evidence="3 4">CV53</strain>
    </source>
</reference>
<gene>
    <name evidence="3" type="ORF">EV146_10243</name>
</gene>
<dbReference type="Pfam" id="PF02113">
    <property type="entry name" value="Peptidase_S13"/>
    <property type="match status" value="1"/>
</dbReference>
<protein>
    <submittedName>
        <fullName evidence="3">D-alanyl-D-alanine carboxypeptidase/D-alanyl-D-alanine-endopeptidase (Penicillin-binding protein 4)</fullName>
    </submittedName>
</protein>
<dbReference type="PANTHER" id="PTHR30023:SF0">
    <property type="entry name" value="PENICILLIN-SENSITIVE CARBOXYPEPTIDASE A"/>
    <property type="match status" value="1"/>
</dbReference>
<evidence type="ECO:0000256" key="1">
    <source>
        <dbReference type="ARBA" id="ARBA00006096"/>
    </source>
</evidence>
<dbReference type="GO" id="GO:0004185">
    <property type="term" value="F:serine-type carboxypeptidase activity"/>
    <property type="evidence" value="ECO:0007669"/>
    <property type="project" value="InterPro"/>
</dbReference>
<dbReference type="GO" id="GO:0000270">
    <property type="term" value="P:peptidoglycan metabolic process"/>
    <property type="evidence" value="ECO:0007669"/>
    <property type="project" value="TreeGrafter"/>
</dbReference>
<evidence type="ECO:0000256" key="2">
    <source>
        <dbReference type="ARBA" id="ARBA00022801"/>
    </source>
</evidence>
<proteinExistence type="inferred from homology"/>
<evidence type="ECO:0000313" key="3">
    <source>
        <dbReference type="EMBL" id="TCN27102.1"/>
    </source>
</evidence>
<dbReference type="AlphaFoldDB" id="A0A4R2BKN4"/>
<dbReference type="PANTHER" id="PTHR30023">
    <property type="entry name" value="D-ALANYL-D-ALANINE CARBOXYPEPTIDASE"/>
    <property type="match status" value="1"/>
</dbReference>
<dbReference type="PRINTS" id="PR00922">
    <property type="entry name" value="DADACBPTASE3"/>
</dbReference>
<name>A0A4R2BKN4_9BACI</name>
<dbReference type="InterPro" id="IPR000667">
    <property type="entry name" value="Peptidase_S13"/>
</dbReference>
<dbReference type="SUPFAM" id="SSF56601">
    <property type="entry name" value="beta-lactamase/transpeptidase-like"/>
    <property type="match status" value="1"/>
</dbReference>
<accession>A0A4R2BKN4</accession>
<dbReference type="InterPro" id="IPR012338">
    <property type="entry name" value="Beta-lactam/transpept-like"/>
</dbReference>
<dbReference type="Proteomes" id="UP000295689">
    <property type="component" value="Unassembled WGS sequence"/>
</dbReference>
<evidence type="ECO:0000313" key="4">
    <source>
        <dbReference type="Proteomes" id="UP000295689"/>
    </source>
</evidence>
<keyword evidence="4" id="KW-1185">Reference proteome</keyword>